<feature type="transmembrane region" description="Helical" evidence="1">
    <location>
        <begin position="57"/>
        <end position="79"/>
    </location>
</feature>
<dbReference type="AlphaFoldDB" id="A0A927MWV5"/>
<feature type="transmembrane region" description="Helical" evidence="1">
    <location>
        <begin position="29"/>
        <end position="51"/>
    </location>
</feature>
<evidence type="ECO:0000259" key="2">
    <source>
        <dbReference type="Pfam" id="PF03779"/>
    </source>
</evidence>
<evidence type="ECO:0000313" key="4">
    <source>
        <dbReference type="Proteomes" id="UP000638648"/>
    </source>
</evidence>
<dbReference type="EMBL" id="JADBEM010000001">
    <property type="protein sequence ID" value="MBE1607739.1"/>
    <property type="molecule type" value="Genomic_DNA"/>
</dbReference>
<dbReference type="Proteomes" id="UP000638648">
    <property type="component" value="Unassembled WGS sequence"/>
</dbReference>
<reference evidence="3" key="1">
    <citation type="submission" date="2020-10" db="EMBL/GenBank/DDBJ databases">
        <title>Sequencing the genomes of 1000 actinobacteria strains.</title>
        <authorList>
            <person name="Klenk H.-P."/>
        </authorList>
    </citation>
    <scope>NUCLEOTIDE SEQUENCE</scope>
    <source>
        <strain evidence="3">DSM 45354</strain>
    </source>
</reference>
<proteinExistence type="predicted"/>
<dbReference type="RefSeq" id="WP_192751639.1">
    <property type="nucleotide sequence ID" value="NZ_BAABJL010000040.1"/>
</dbReference>
<keyword evidence="1" id="KW-1133">Transmembrane helix</keyword>
<organism evidence="3 4">
    <name type="scientific">Actinopolymorpha pittospori</name>
    <dbReference type="NCBI Taxonomy" id="648752"/>
    <lineage>
        <taxon>Bacteria</taxon>
        <taxon>Bacillati</taxon>
        <taxon>Actinomycetota</taxon>
        <taxon>Actinomycetes</taxon>
        <taxon>Propionibacteriales</taxon>
        <taxon>Actinopolymorphaceae</taxon>
        <taxon>Actinopolymorpha</taxon>
    </lineage>
</organism>
<dbReference type="Pfam" id="PF03779">
    <property type="entry name" value="SPW"/>
    <property type="match status" value="1"/>
</dbReference>
<keyword evidence="4" id="KW-1185">Reference proteome</keyword>
<accession>A0A927MWV5</accession>
<evidence type="ECO:0000256" key="1">
    <source>
        <dbReference type="SAM" id="Phobius"/>
    </source>
</evidence>
<protein>
    <recommendedName>
        <fullName evidence="2">SPW repeat-containing integral membrane domain-containing protein</fullName>
    </recommendedName>
</protein>
<keyword evidence="1" id="KW-0812">Transmembrane</keyword>
<evidence type="ECO:0000313" key="3">
    <source>
        <dbReference type="EMBL" id="MBE1607739.1"/>
    </source>
</evidence>
<feature type="transmembrane region" description="Helical" evidence="1">
    <location>
        <begin position="86"/>
        <end position="105"/>
    </location>
</feature>
<feature type="domain" description="SPW repeat-containing integral membrane" evidence="2">
    <location>
        <begin position="35"/>
        <end position="131"/>
    </location>
</feature>
<name>A0A927MWV5_9ACTN</name>
<comment type="caution">
    <text evidence="3">The sequence shown here is derived from an EMBL/GenBank/DDBJ whole genome shotgun (WGS) entry which is preliminary data.</text>
</comment>
<dbReference type="InterPro" id="IPR005530">
    <property type="entry name" value="SPW"/>
</dbReference>
<gene>
    <name evidence="3" type="ORF">HEB94_004587</name>
</gene>
<keyword evidence="1" id="KW-0472">Membrane</keyword>
<sequence>MSSQRLPIEEHPDIAEMRGRYERIQHKPALQLGTGLTVLAGLFVALSPWIAGYPGSANLPIVNLVVGLTAVVLALGFASSFRSTHGLSWVVPLLGVWTIIAPWVVDTAPHTSLRVILCNVLGGAVMLLLSLAVVGFGLMRRNAREAEDRMNR</sequence>
<feature type="transmembrane region" description="Helical" evidence="1">
    <location>
        <begin position="111"/>
        <end position="139"/>
    </location>
</feature>